<evidence type="ECO:0008006" key="3">
    <source>
        <dbReference type="Google" id="ProtNLM"/>
    </source>
</evidence>
<reference evidence="1 2" key="1">
    <citation type="submission" date="2020-08" db="EMBL/GenBank/DDBJ databases">
        <authorList>
            <person name="Newling K."/>
            <person name="Davey J."/>
            <person name="Forrester S."/>
        </authorList>
    </citation>
    <scope>NUCLEOTIDE SEQUENCE [LARGE SCALE GENOMIC DNA]</scope>
    <source>
        <strain evidence="2">Crithidia deanei Carvalho (ATCC PRA-265)</strain>
    </source>
</reference>
<dbReference type="Proteomes" id="UP000515908">
    <property type="component" value="Chromosome 19"/>
</dbReference>
<sequence length="674" mass="73752">MKSDSREAIFFGSISCSILSVHTRNDYGTGQLKQLQGKISISASVGAPHEHVEETLGMTPSSEPFSVVTSPCTPQTGPTQLLFLPVLLEMGREAACSTQTADINPTYVEGIEEVDPTSTDPLAKKVVCASAALEVKVKLSMGTAAPVTAGLKKVILRSLNHEAEKELCTIVRVDVSNDFLQKNVPAATTATETVYERDLGLSVYVLVRVIDLSQTCAAVLEADRLLRQILNKPDPVPQTLLSFAKKTQTPYGCMPLVTLYDHYRLFFSRIFGMELGHSKGIHQLLNNASDSTAEDNYPYRWCTVRKINLNTLLLGEEACTPLLTTLAHCSNLTHLLPTRNGLGDLSCARICALFSRHRYLSHVSLDGNRLHEGGADQLLRLLRRNHRIVWLSLQGCYCSDSLQERIQKVVKVNASNIAKDPLNLFTHQYDSLTTPETLLPAAKKLALGVWAMLSAAAVGDVDVWVRNSTTKALVDLYVDDSEVPRLEATSAAAEAGLSVIPAAAKAPLLSEVIRTVSIGVSRVVQDPLVRSVFSDVEEAPAFRKAQVEARDKMMEKESPEVAEMLKKVFHPQTVTPPSEEAIYASSFLRVVVVTARAVAMQVSWPEAEKTLREIGKAQRTLGVRWEDYWLSVHVFAKALYVCCGSEEHATARVAAFLSMMAIGVRIVGEALQDA</sequence>
<proteinExistence type="predicted"/>
<evidence type="ECO:0000313" key="1">
    <source>
        <dbReference type="EMBL" id="CAD2220889.1"/>
    </source>
</evidence>
<keyword evidence="2" id="KW-1185">Reference proteome</keyword>
<dbReference type="Gene3D" id="3.80.10.10">
    <property type="entry name" value="Ribonuclease Inhibitor"/>
    <property type="match status" value="1"/>
</dbReference>
<dbReference type="AlphaFoldDB" id="A0A7G2CNG8"/>
<dbReference type="SUPFAM" id="SSF52047">
    <property type="entry name" value="RNI-like"/>
    <property type="match status" value="1"/>
</dbReference>
<evidence type="ECO:0000313" key="2">
    <source>
        <dbReference type="Proteomes" id="UP000515908"/>
    </source>
</evidence>
<organism evidence="1 2">
    <name type="scientific">Angomonas deanei</name>
    <dbReference type="NCBI Taxonomy" id="59799"/>
    <lineage>
        <taxon>Eukaryota</taxon>
        <taxon>Discoba</taxon>
        <taxon>Euglenozoa</taxon>
        <taxon>Kinetoplastea</taxon>
        <taxon>Metakinetoplastina</taxon>
        <taxon>Trypanosomatida</taxon>
        <taxon>Trypanosomatidae</taxon>
        <taxon>Strigomonadinae</taxon>
        <taxon>Angomonas</taxon>
    </lineage>
</organism>
<dbReference type="InterPro" id="IPR032675">
    <property type="entry name" value="LRR_dom_sf"/>
</dbReference>
<gene>
    <name evidence="1" type="ORF">ADEAN_000841300</name>
</gene>
<dbReference type="EMBL" id="LR877163">
    <property type="protein sequence ID" value="CAD2220889.1"/>
    <property type="molecule type" value="Genomic_DNA"/>
</dbReference>
<protein>
    <recommendedName>
        <fullName evidence="3">Leucine Rich repeat</fullName>
    </recommendedName>
</protein>
<accession>A0A7G2CNG8</accession>
<name>A0A7G2CNG8_9TRYP</name>
<dbReference type="VEuPathDB" id="TriTrypDB:ADEAN_000841300"/>